<comment type="caution">
    <text evidence="3">The sequence shown here is derived from an EMBL/GenBank/DDBJ whole genome shotgun (WGS) entry which is preliminary data.</text>
</comment>
<protein>
    <recommendedName>
        <fullName evidence="5">Tetratricopeptide repeat protein</fullName>
    </recommendedName>
</protein>
<dbReference type="Proteomes" id="UP000324707">
    <property type="component" value="Unassembled WGS sequence"/>
</dbReference>
<name>A0A5C8E1V1_9SPIR</name>
<dbReference type="AlphaFoldDB" id="A0A5C8E1V1"/>
<keyword evidence="2" id="KW-1133">Transmembrane helix</keyword>
<keyword evidence="2" id="KW-0472">Membrane</keyword>
<keyword evidence="1" id="KW-0175">Coiled coil</keyword>
<proteinExistence type="predicted"/>
<gene>
    <name evidence="3" type="ORF">EPJ69_08005</name>
</gene>
<feature type="transmembrane region" description="Helical" evidence="2">
    <location>
        <begin position="12"/>
        <end position="30"/>
    </location>
</feature>
<accession>A0A5C8E1V1</accession>
<keyword evidence="2" id="KW-0812">Transmembrane</keyword>
<dbReference type="InterPro" id="IPR011990">
    <property type="entry name" value="TPR-like_helical_dom_sf"/>
</dbReference>
<evidence type="ECO:0000256" key="1">
    <source>
        <dbReference type="SAM" id="Coils"/>
    </source>
</evidence>
<reference evidence="3 4" key="1">
    <citation type="journal article" date="1992" name="Lakartidningen">
        <title>[Penicillin V and not amoxicillin is the first choice preparation in acute otitis].</title>
        <authorList>
            <person name="Kamme C."/>
            <person name="Lundgren K."/>
            <person name="Prellner K."/>
        </authorList>
    </citation>
    <scope>NUCLEOTIDE SEQUENCE [LARGE SCALE GENOMIC DNA]</scope>
    <source>
        <strain evidence="3 4">PC5538III-lc</strain>
    </source>
</reference>
<evidence type="ECO:0000256" key="2">
    <source>
        <dbReference type="SAM" id="Phobius"/>
    </source>
</evidence>
<evidence type="ECO:0008006" key="5">
    <source>
        <dbReference type="Google" id="ProtNLM"/>
    </source>
</evidence>
<evidence type="ECO:0000313" key="4">
    <source>
        <dbReference type="Proteomes" id="UP000324707"/>
    </source>
</evidence>
<sequence>MNKTQKTVYTINLKTIIVFYVISLLIFLAFNRFSYSRIENNIDKSISNFTNSAILLMSNQNNMLSNLSYNSNYNFSNTDFNNMLEAFNKTMEENYNLLFNKLDSIIKSDISNIGYWLSFLSLIMVIFTILGIYSNNKILESTKAKSEIITNEIDNKINEFKNNLDEYENNFKSFRIQELNLKALMQEKDNEISEAFDNYKKILEIDENNFKALNNLLVLLGNYYDNYSDTYYLKECLKYKDTILKSNLDSTEKDTLLINLSNLYSIAYKKTSNKDWFNKADNELESIFYKNIAYYVGKGNLYSEYYNNTKELEAFNIACKNYNNALSKETNNFPAINGLAILHSDKYYHLENEYDFHKSLEYFYKILSFKNDNLIIRYNIANLLKSYGDKNDKEEYINQAKLVYEYIRTKDPFNISSIIAIGCIYFDIYKKTNDNKYFYDAVKEYDLALSISMDDYSVLEYKAKIYNEKFNRENNIENYIILLDILNKIIDFNDKLEFIEMRAKLFFNIYKKTLNSIYLDKFTIDFNRAIELNSIDIDLKYYIGEFYLNKYLQTCDNKFYEFSNNNLSEYIEKTNKTNLYSIISRAVLYSMKYSITGSNNYFDLSIKDFDYAYKNIKPRDNDLSLMLFEHRGKLYLSKYSISEEKTYLNLFNKDFDMLPQNEAIIKLREYYINGAEDIINNRKNNHS</sequence>
<evidence type="ECO:0000313" key="3">
    <source>
        <dbReference type="EMBL" id="TXJ31565.1"/>
    </source>
</evidence>
<organism evidence="3 4">
    <name type="scientific">Brachyspira aalborgi</name>
    <dbReference type="NCBI Taxonomy" id="29522"/>
    <lineage>
        <taxon>Bacteria</taxon>
        <taxon>Pseudomonadati</taxon>
        <taxon>Spirochaetota</taxon>
        <taxon>Spirochaetia</taxon>
        <taxon>Brachyspirales</taxon>
        <taxon>Brachyspiraceae</taxon>
        <taxon>Brachyspira</taxon>
    </lineage>
</organism>
<dbReference type="EMBL" id="SAXX01000021">
    <property type="protein sequence ID" value="TXJ31565.1"/>
    <property type="molecule type" value="Genomic_DNA"/>
</dbReference>
<feature type="coiled-coil region" evidence="1">
    <location>
        <begin position="150"/>
        <end position="177"/>
    </location>
</feature>
<dbReference type="Gene3D" id="1.25.40.10">
    <property type="entry name" value="Tetratricopeptide repeat domain"/>
    <property type="match status" value="1"/>
</dbReference>
<dbReference type="SUPFAM" id="SSF48452">
    <property type="entry name" value="TPR-like"/>
    <property type="match status" value="1"/>
</dbReference>
<feature type="transmembrane region" description="Helical" evidence="2">
    <location>
        <begin position="113"/>
        <end position="133"/>
    </location>
</feature>
<dbReference type="RefSeq" id="WP_147736918.1">
    <property type="nucleotide sequence ID" value="NZ_SAXX01000021.1"/>
</dbReference>